<evidence type="ECO:0000313" key="2">
    <source>
        <dbReference type="Proteomes" id="UP000003019"/>
    </source>
</evidence>
<gene>
    <name evidence="1" type="ORF">HMPREF9371_1901</name>
</gene>
<name>G4CJW1_9NEIS</name>
<reference evidence="1 2" key="1">
    <citation type="submission" date="2011-05" db="EMBL/GenBank/DDBJ databases">
        <authorList>
            <person name="Muzny D."/>
            <person name="Qin X."/>
            <person name="Deng J."/>
            <person name="Jiang H."/>
            <person name="Liu Y."/>
            <person name="Qu J."/>
            <person name="Song X.-Z."/>
            <person name="Zhang L."/>
            <person name="Thornton R."/>
            <person name="Coyle M."/>
            <person name="Francisco L."/>
            <person name="Jackson L."/>
            <person name="Javaid M."/>
            <person name="Korchina V."/>
            <person name="Kovar C."/>
            <person name="Mata R."/>
            <person name="Mathew T."/>
            <person name="Ngo R."/>
            <person name="Nguyen L."/>
            <person name="Nguyen N."/>
            <person name="Okwuonu G."/>
            <person name="Ongeri F."/>
            <person name="Pham C."/>
            <person name="Simmons D."/>
            <person name="Wilczek-Boney K."/>
            <person name="Hale W."/>
            <person name="Jakkamsetti A."/>
            <person name="Pham P."/>
            <person name="Ruth R."/>
            <person name="San Lucas F."/>
            <person name="Warren J."/>
            <person name="Zhang J."/>
            <person name="Zhao Z."/>
            <person name="Zhou C."/>
            <person name="Zhu D."/>
            <person name="Lee S."/>
            <person name="Bess C."/>
            <person name="Blankenburg K."/>
            <person name="Forbes L."/>
            <person name="Fu Q."/>
            <person name="Gubbala S."/>
            <person name="Hirani K."/>
            <person name="Jayaseelan J.C."/>
            <person name="Lara F."/>
            <person name="Munidasa M."/>
            <person name="Palculict T."/>
            <person name="Patil S."/>
            <person name="Pu L.-L."/>
            <person name="Saada N."/>
            <person name="Tang L."/>
            <person name="Weissenberger G."/>
            <person name="Zhu Y."/>
            <person name="Hemphill L."/>
            <person name="Shang Y."/>
            <person name="Youmans B."/>
            <person name="Ayvaz T."/>
            <person name="Ross M."/>
            <person name="Santibanez J."/>
            <person name="Aqrawi P."/>
            <person name="Gross S."/>
            <person name="Joshi V."/>
            <person name="Fowler G."/>
            <person name="Nazareth L."/>
            <person name="Reid J."/>
            <person name="Worley K."/>
            <person name="Petrosino J."/>
            <person name="Highlander S."/>
            <person name="Gibbs R."/>
        </authorList>
    </citation>
    <scope>NUCLEOTIDE SEQUENCE [LARGE SCALE GENOMIC DNA]</scope>
    <source>
        <strain evidence="1 2">871</strain>
    </source>
</reference>
<dbReference type="HOGENOM" id="CLU_3262399_0_0_4"/>
<keyword evidence="1" id="KW-0449">Lipoprotein</keyword>
<keyword evidence="2" id="KW-1185">Reference proteome</keyword>
<feature type="non-terminal residue" evidence="1">
    <location>
        <position position="1"/>
    </location>
</feature>
<evidence type="ECO:0000313" key="1">
    <source>
        <dbReference type="EMBL" id="EGY51852.1"/>
    </source>
</evidence>
<proteinExistence type="predicted"/>
<dbReference type="Proteomes" id="UP000003019">
    <property type="component" value="Unassembled WGS sequence"/>
</dbReference>
<dbReference type="EMBL" id="AGAY01000066">
    <property type="protein sequence ID" value="EGY51852.1"/>
    <property type="molecule type" value="Genomic_DNA"/>
</dbReference>
<accession>G4CJW1</accession>
<sequence>PFQPKRLRSDLTLLSNCNGFLISPVPPLQCHSLLLLIEKRWI</sequence>
<comment type="caution">
    <text evidence="1">The sequence shown here is derived from an EMBL/GenBank/DDBJ whole genome shotgun (WGS) entry which is preliminary data.</text>
</comment>
<dbReference type="AlphaFoldDB" id="G4CJW1"/>
<protein>
    <submittedName>
        <fullName evidence="1">Lipoprotein</fullName>
    </submittedName>
</protein>
<organism evidence="1 2">
    <name type="scientific">Neisseria shayeganii 871</name>
    <dbReference type="NCBI Taxonomy" id="1032488"/>
    <lineage>
        <taxon>Bacteria</taxon>
        <taxon>Pseudomonadati</taxon>
        <taxon>Pseudomonadota</taxon>
        <taxon>Betaproteobacteria</taxon>
        <taxon>Neisseriales</taxon>
        <taxon>Neisseriaceae</taxon>
        <taxon>Neisseria</taxon>
    </lineage>
</organism>